<reference evidence="4" key="1">
    <citation type="submission" date="2025-08" db="UniProtKB">
        <authorList>
            <consortium name="RefSeq"/>
        </authorList>
    </citation>
    <scope>IDENTIFICATION</scope>
    <source>
        <tissue evidence="4">Entire body</tissue>
    </source>
</reference>
<feature type="chain" id="PRO_5028982602" evidence="2">
    <location>
        <begin position="18"/>
        <end position="486"/>
    </location>
</feature>
<dbReference type="Gene3D" id="3.30.1360.180">
    <property type="match status" value="1"/>
</dbReference>
<dbReference type="AlphaFoldDB" id="A0A7F5RLI9"/>
<dbReference type="RefSeq" id="XP_025836882.1">
    <property type="nucleotide sequence ID" value="XM_025981097.1"/>
</dbReference>
<keyword evidence="1" id="KW-0812">Transmembrane</keyword>
<dbReference type="SUPFAM" id="SSF53649">
    <property type="entry name" value="Alkaline phosphatase-like"/>
    <property type="match status" value="1"/>
</dbReference>
<gene>
    <name evidence="4" type="primary">LOC108743765</name>
</gene>
<dbReference type="InterPro" id="IPR002591">
    <property type="entry name" value="Phosphodiest/P_Trfase"/>
</dbReference>
<dbReference type="InterPro" id="IPR017850">
    <property type="entry name" value="Alkaline_phosphatase_core_sf"/>
</dbReference>
<dbReference type="KEGG" id="apln:108743765"/>
<feature type="transmembrane region" description="Helical" evidence="1">
    <location>
        <begin position="422"/>
        <end position="448"/>
    </location>
</feature>
<dbReference type="Proteomes" id="UP000192223">
    <property type="component" value="Unplaced"/>
</dbReference>
<dbReference type="InParanoid" id="A0A7F5RLI9"/>
<dbReference type="GO" id="GO:0016787">
    <property type="term" value="F:hydrolase activity"/>
    <property type="evidence" value="ECO:0007669"/>
    <property type="project" value="UniProtKB-ARBA"/>
</dbReference>
<name>A0A7F5RLI9_AGRPL</name>
<sequence length="486" mass="56247">MQSEILLSFLLLSFANCISKYPVLIIISFDGFRYDFVGKKTPNILALRREGTYAPYINNVFPTKTFPNHHSIATGLYTEVHGVMANNFYDPEQQQIIKYGYEMFHYNEEIVPIWTHNERAASDRYSGIMMWPGGSFPYQNTYPQYFKEFDPHFDWNQRVDEVISWIVHPKRPANLIMLYIEEPDSHAHAFGPDSPVIIELIKRLDNLTCYLIKKLEENNLTEKVNLIFLSDHGMDSVSPPHFIDITQYLEPHTYDIAGSSPVLHILPHEGYEEAIYENLTEFSKKQGHFSVFKKDDLLTRWHFKNNPRTPPIFLLADDGYGFQDLAISAEYLSKKFNFKVSNKSKFGVHGYDNLDLKMKPYFVARGPKIKKNKMVIPFWTVDLFALFCEILEVPQLPSNGSLLRVHDVLVSRPYFVQVFPKFVLVAGGIVMTLILSVVFIAAVAYYFIRRQQNMTTAAALNKRFPQCYNNSIIEAQRLLDEEASLI</sequence>
<dbReference type="PANTHER" id="PTHR10151">
    <property type="entry name" value="ECTONUCLEOTIDE PYROPHOSPHATASE/PHOSPHODIESTERASE"/>
    <property type="match status" value="1"/>
</dbReference>
<keyword evidence="1" id="KW-0472">Membrane</keyword>
<keyword evidence="1" id="KW-1133">Transmembrane helix</keyword>
<feature type="signal peptide" evidence="2">
    <location>
        <begin position="1"/>
        <end position="17"/>
    </location>
</feature>
<evidence type="ECO:0000256" key="2">
    <source>
        <dbReference type="SAM" id="SignalP"/>
    </source>
</evidence>
<evidence type="ECO:0000313" key="3">
    <source>
        <dbReference type="Proteomes" id="UP000192223"/>
    </source>
</evidence>
<dbReference type="PANTHER" id="PTHR10151:SF120">
    <property type="entry name" value="BIS(5'-ADENOSYL)-TRIPHOSPHATASE"/>
    <property type="match status" value="1"/>
</dbReference>
<proteinExistence type="predicted"/>
<organism evidence="3 4">
    <name type="scientific">Agrilus planipennis</name>
    <name type="common">Emerald ash borer</name>
    <name type="synonym">Agrilus marcopoli</name>
    <dbReference type="NCBI Taxonomy" id="224129"/>
    <lineage>
        <taxon>Eukaryota</taxon>
        <taxon>Metazoa</taxon>
        <taxon>Ecdysozoa</taxon>
        <taxon>Arthropoda</taxon>
        <taxon>Hexapoda</taxon>
        <taxon>Insecta</taxon>
        <taxon>Pterygota</taxon>
        <taxon>Neoptera</taxon>
        <taxon>Endopterygota</taxon>
        <taxon>Coleoptera</taxon>
        <taxon>Polyphaga</taxon>
        <taxon>Elateriformia</taxon>
        <taxon>Buprestoidea</taxon>
        <taxon>Buprestidae</taxon>
        <taxon>Agrilinae</taxon>
        <taxon>Agrilus</taxon>
    </lineage>
</organism>
<dbReference type="CDD" id="cd16018">
    <property type="entry name" value="Enpp"/>
    <property type="match status" value="1"/>
</dbReference>
<keyword evidence="2" id="KW-0732">Signal</keyword>
<dbReference type="Pfam" id="PF01663">
    <property type="entry name" value="Phosphodiest"/>
    <property type="match status" value="1"/>
</dbReference>
<dbReference type="OrthoDB" id="415411at2759"/>
<evidence type="ECO:0000256" key="1">
    <source>
        <dbReference type="SAM" id="Phobius"/>
    </source>
</evidence>
<dbReference type="GeneID" id="108743765"/>
<protein>
    <submittedName>
        <fullName evidence="4">Ectonucleotide pyrophosphatase/phosphodiesterase family member 5</fullName>
    </submittedName>
</protein>
<accession>A0A7F5RLI9</accession>
<keyword evidence="3" id="KW-1185">Reference proteome</keyword>
<dbReference type="Gene3D" id="3.40.720.10">
    <property type="entry name" value="Alkaline Phosphatase, subunit A"/>
    <property type="match status" value="1"/>
</dbReference>
<evidence type="ECO:0000313" key="4">
    <source>
        <dbReference type="RefSeq" id="XP_025836882.1"/>
    </source>
</evidence>